<accession>A0A414AS17</accession>
<evidence type="ECO:0000313" key="2">
    <source>
        <dbReference type="Proteomes" id="UP000283975"/>
    </source>
</evidence>
<organism evidence="1 2">
    <name type="scientific">Enterocloster bolteae</name>
    <dbReference type="NCBI Taxonomy" id="208479"/>
    <lineage>
        <taxon>Bacteria</taxon>
        <taxon>Bacillati</taxon>
        <taxon>Bacillota</taxon>
        <taxon>Clostridia</taxon>
        <taxon>Lachnospirales</taxon>
        <taxon>Lachnospiraceae</taxon>
        <taxon>Enterocloster</taxon>
    </lineage>
</organism>
<comment type="caution">
    <text evidence="1">The sequence shown here is derived from an EMBL/GenBank/DDBJ whole genome shotgun (WGS) entry which is preliminary data.</text>
</comment>
<proteinExistence type="predicted"/>
<sequence length="139" mass="16425">MGTTIRPELSEKNPYWIERHRYYELKHFCLQYPIWKKAYAALDGLSRRPSDMEVFSKNGVVGDPTARCAEARSHYLERMKTVEQAAIATDAELSTYILKGVTEGWSYDILKARLNIPCCKDVYYNLYRRFFWLLNKVRD</sequence>
<evidence type="ECO:0000313" key="1">
    <source>
        <dbReference type="EMBL" id="RHC54278.1"/>
    </source>
</evidence>
<dbReference type="AlphaFoldDB" id="A0A414AS17"/>
<name>A0A414AS17_9FIRM</name>
<dbReference type="RefSeq" id="WP_007868904.1">
    <property type="nucleotide sequence ID" value="NZ_CACRTF010000017.1"/>
</dbReference>
<gene>
    <name evidence="1" type="ORF">DW839_19890</name>
</gene>
<protein>
    <submittedName>
        <fullName evidence="1">Uncharacterized protein</fullName>
    </submittedName>
</protein>
<dbReference type="Proteomes" id="UP000283975">
    <property type="component" value="Unassembled WGS sequence"/>
</dbReference>
<dbReference type="EMBL" id="QSHZ01000023">
    <property type="protein sequence ID" value="RHC54278.1"/>
    <property type="molecule type" value="Genomic_DNA"/>
</dbReference>
<reference evidence="1 2" key="1">
    <citation type="submission" date="2018-08" db="EMBL/GenBank/DDBJ databases">
        <title>A genome reference for cultivated species of the human gut microbiota.</title>
        <authorList>
            <person name="Zou Y."/>
            <person name="Xue W."/>
            <person name="Luo G."/>
        </authorList>
    </citation>
    <scope>NUCLEOTIDE SEQUENCE [LARGE SCALE GENOMIC DNA]</scope>
    <source>
        <strain evidence="1 2">AM35-14</strain>
    </source>
</reference>